<dbReference type="PRINTS" id="PR01415">
    <property type="entry name" value="ANKYRIN"/>
</dbReference>
<gene>
    <name evidence="2" type="ORF">BDV33DRAFT_183152</name>
</gene>
<dbReference type="EMBL" id="ML733548">
    <property type="protein sequence ID" value="KAB8214215.1"/>
    <property type="molecule type" value="Genomic_DNA"/>
</dbReference>
<protein>
    <submittedName>
        <fullName evidence="2">Ankyrin repeat-containing domain protein</fullName>
    </submittedName>
</protein>
<feature type="repeat" description="ANK" evidence="1">
    <location>
        <begin position="67"/>
        <end position="99"/>
    </location>
</feature>
<proteinExistence type="predicted"/>
<sequence length="224" mass="24681">MLEEALIADDEIMFSHLLELEADVNSCTSLSGTHNSILHAAVSRSLFENVVSLLLSRGADIEAAGIDGWRPLHVAAYWGNVAIVERLITTGASVHVSTRLLHMCHGRPPNPDEKEWKGQPLHLAAMGGHIAVVELLLKHGADVNATTNHFETLTGWYGPTALHIALDRVRLQREKGSINRLKVASILVENGACVEGVVDQLLVDDIPCFENFEQLWDRLRGYTR</sequence>
<dbReference type="InterPro" id="IPR002110">
    <property type="entry name" value="Ankyrin_rpt"/>
</dbReference>
<accession>A0A5N6EAW3</accession>
<name>A0A5N6EAW3_9EURO</name>
<dbReference type="PROSITE" id="PS50297">
    <property type="entry name" value="ANK_REP_REGION"/>
    <property type="match status" value="3"/>
</dbReference>
<feature type="repeat" description="ANK" evidence="1">
    <location>
        <begin position="33"/>
        <end position="66"/>
    </location>
</feature>
<dbReference type="Pfam" id="PF00023">
    <property type="entry name" value="Ank"/>
    <property type="match status" value="1"/>
</dbReference>
<dbReference type="PANTHER" id="PTHR24118:SF99">
    <property type="entry name" value="POTE ANKYRIN DOMAIN FAMILY MEMBER 3C-RELATED"/>
    <property type="match status" value="1"/>
</dbReference>
<evidence type="ECO:0000313" key="2">
    <source>
        <dbReference type="EMBL" id="KAB8214215.1"/>
    </source>
</evidence>
<dbReference type="Pfam" id="PF12796">
    <property type="entry name" value="Ank_2"/>
    <property type="match status" value="1"/>
</dbReference>
<feature type="repeat" description="ANK" evidence="1">
    <location>
        <begin position="120"/>
        <end position="148"/>
    </location>
</feature>
<dbReference type="AlphaFoldDB" id="A0A5N6EAW3"/>
<dbReference type="Proteomes" id="UP000326799">
    <property type="component" value="Unassembled WGS sequence"/>
</dbReference>
<evidence type="ECO:0000256" key="1">
    <source>
        <dbReference type="PROSITE-ProRule" id="PRU00023"/>
    </source>
</evidence>
<keyword evidence="1" id="KW-0040">ANK repeat</keyword>
<keyword evidence="3" id="KW-1185">Reference proteome</keyword>
<dbReference type="Gene3D" id="1.25.40.20">
    <property type="entry name" value="Ankyrin repeat-containing domain"/>
    <property type="match status" value="2"/>
</dbReference>
<dbReference type="SUPFAM" id="SSF48403">
    <property type="entry name" value="Ankyrin repeat"/>
    <property type="match status" value="1"/>
</dbReference>
<dbReference type="PANTHER" id="PTHR24118">
    <property type="entry name" value="POTE ANKYRIN DOMAIN"/>
    <property type="match status" value="1"/>
</dbReference>
<dbReference type="InterPro" id="IPR036770">
    <property type="entry name" value="Ankyrin_rpt-contain_sf"/>
</dbReference>
<organism evidence="2 3">
    <name type="scientific">Aspergillus novoparasiticus</name>
    <dbReference type="NCBI Taxonomy" id="986946"/>
    <lineage>
        <taxon>Eukaryota</taxon>
        <taxon>Fungi</taxon>
        <taxon>Dikarya</taxon>
        <taxon>Ascomycota</taxon>
        <taxon>Pezizomycotina</taxon>
        <taxon>Eurotiomycetes</taxon>
        <taxon>Eurotiomycetidae</taxon>
        <taxon>Eurotiales</taxon>
        <taxon>Aspergillaceae</taxon>
        <taxon>Aspergillus</taxon>
        <taxon>Aspergillus subgen. Circumdati</taxon>
    </lineage>
</organism>
<evidence type="ECO:0000313" key="3">
    <source>
        <dbReference type="Proteomes" id="UP000326799"/>
    </source>
</evidence>
<reference evidence="2 3" key="1">
    <citation type="submission" date="2019-04" db="EMBL/GenBank/DDBJ databases">
        <title>Fungal friends and foes A comparative genomics study of 23 Aspergillus species from section Flavi.</title>
        <authorList>
            <consortium name="DOE Joint Genome Institute"/>
            <person name="Kjaerbolling I."/>
            <person name="Vesth T.C."/>
            <person name="Frisvad J.C."/>
            <person name="Nybo J.L."/>
            <person name="Theobald S."/>
            <person name="Kildgaard S."/>
            <person name="Petersen T.I."/>
            <person name="Kuo A."/>
            <person name="Sato A."/>
            <person name="Lyhne E.K."/>
            <person name="Kogle M.E."/>
            <person name="Wiebenga A."/>
            <person name="Kun R.S."/>
            <person name="Lubbers R.J."/>
            <person name="Makela M.R."/>
            <person name="Barry K."/>
            <person name="Chovatia M."/>
            <person name="Clum A."/>
            <person name="Daum C."/>
            <person name="Haridas S."/>
            <person name="He G."/>
            <person name="LaButti K."/>
            <person name="Lipzen A."/>
            <person name="Mondo S."/>
            <person name="Pangilinan J."/>
            <person name="Riley R."/>
            <person name="Salamov A."/>
            <person name="Simmons B.A."/>
            <person name="Magnuson J.K."/>
            <person name="Henrissat B."/>
            <person name="Mortensen U.H."/>
            <person name="Larsen T.O."/>
            <person name="De vries R.P."/>
            <person name="Grigoriev I.V."/>
            <person name="Machida M."/>
            <person name="Baker S.E."/>
            <person name="Andersen M.R."/>
        </authorList>
    </citation>
    <scope>NUCLEOTIDE SEQUENCE [LARGE SCALE GENOMIC DNA]</scope>
    <source>
        <strain evidence="2 3">CBS 126849</strain>
    </source>
</reference>
<dbReference type="SMART" id="SM00248">
    <property type="entry name" value="ANK"/>
    <property type="match status" value="4"/>
</dbReference>
<dbReference type="PROSITE" id="PS50088">
    <property type="entry name" value="ANK_REPEAT"/>
    <property type="match status" value="3"/>
</dbReference>